<evidence type="ECO:0008006" key="4">
    <source>
        <dbReference type="Google" id="ProtNLM"/>
    </source>
</evidence>
<gene>
    <name evidence="2" type="ORF">PG999_005370</name>
</gene>
<evidence type="ECO:0000313" key="2">
    <source>
        <dbReference type="EMBL" id="KAK8121250.1"/>
    </source>
</evidence>
<feature type="region of interest" description="Disordered" evidence="1">
    <location>
        <begin position="1"/>
        <end position="23"/>
    </location>
</feature>
<dbReference type="Proteomes" id="UP001392437">
    <property type="component" value="Unassembled WGS sequence"/>
</dbReference>
<evidence type="ECO:0000313" key="3">
    <source>
        <dbReference type="Proteomes" id="UP001392437"/>
    </source>
</evidence>
<feature type="compositionally biased region" description="Pro residues" evidence="1">
    <location>
        <begin position="1"/>
        <end position="15"/>
    </location>
</feature>
<organism evidence="2 3">
    <name type="scientific">Apiospora kogelbergensis</name>
    <dbReference type="NCBI Taxonomy" id="1337665"/>
    <lineage>
        <taxon>Eukaryota</taxon>
        <taxon>Fungi</taxon>
        <taxon>Dikarya</taxon>
        <taxon>Ascomycota</taxon>
        <taxon>Pezizomycotina</taxon>
        <taxon>Sordariomycetes</taxon>
        <taxon>Xylariomycetidae</taxon>
        <taxon>Amphisphaeriales</taxon>
        <taxon>Apiosporaceae</taxon>
        <taxon>Apiospora</taxon>
    </lineage>
</organism>
<protein>
    <recommendedName>
        <fullName evidence="4">Knr4/Smi1-like domain-containing protein</fullName>
    </recommendedName>
</protein>
<sequence length="273" mass="30387">MTHPNPSLPPSPSPDPRLGGQTSRYDRNEVISQLVSFYRFLPHIPAKAVHEPPPGGWPSITPSTLGDRLGAKSPEVIELLQRLPYIDGVHRDGNTGYCHDTHPWIAHEAYPCDYRVVGELSERDAPGWACNVRDDVGLAADGEQVLEERWPPWVVQLTTGSDREGSCWMLDTTDGTVTRYCVMKSEYAPTYPRGDARVWRDRACDPETKTLGNLLAEWRLAYRDMAVLGLPDLDSGGGYPSLYFRGAGPGSYHWEETEVSTGILGEQPKYCCN</sequence>
<keyword evidence="3" id="KW-1185">Reference proteome</keyword>
<dbReference type="AlphaFoldDB" id="A0AAW0R222"/>
<comment type="caution">
    <text evidence="2">The sequence shown here is derived from an EMBL/GenBank/DDBJ whole genome shotgun (WGS) entry which is preliminary data.</text>
</comment>
<dbReference type="EMBL" id="JAQQWP010000004">
    <property type="protein sequence ID" value="KAK8121250.1"/>
    <property type="molecule type" value="Genomic_DNA"/>
</dbReference>
<evidence type="ECO:0000256" key="1">
    <source>
        <dbReference type="SAM" id="MobiDB-lite"/>
    </source>
</evidence>
<reference evidence="2 3" key="1">
    <citation type="submission" date="2023-01" db="EMBL/GenBank/DDBJ databases">
        <title>Analysis of 21 Apiospora genomes using comparative genomics revels a genus with tremendous synthesis potential of carbohydrate active enzymes and secondary metabolites.</title>
        <authorList>
            <person name="Sorensen T."/>
        </authorList>
    </citation>
    <scope>NUCLEOTIDE SEQUENCE [LARGE SCALE GENOMIC DNA]</scope>
    <source>
        <strain evidence="2 3">CBS 117206</strain>
    </source>
</reference>
<accession>A0AAW0R222</accession>
<name>A0AAW0R222_9PEZI</name>
<proteinExistence type="predicted"/>